<keyword evidence="2" id="KW-0820">tRNA-binding</keyword>
<accession>A0A7L7KSU9</accession>
<dbReference type="EMBL" id="CP048914">
    <property type="protein sequence ID" value="QMS85891.1"/>
    <property type="molecule type" value="Genomic_DNA"/>
</dbReference>
<dbReference type="KEGG" id="xcl:G4Z02_09065"/>
<dbReference type="NCBIfam" id="TIGR00256">
    <property type="entry name" value="D-aminoacyl-tRNA deacylase"/>
    <property type="match status" value="1"/>
</dbReference>
<dbReference type="RefSeq" id="WP_258877703.1">
    <property type="nucleotide sequence ID" value="NZ_CP048914.1"/>
</dbReference>
<evidence type="ECO:0000256" key="1">
    <source>
        <dbReference type="ARBA" id="ARBA00009673"/>
    </source>
</evidence>
<dbReference type="GO" id="GO:0106026">
    <property type="term" value="F:Gly-tRNA(Ala) deacylase activity"/>
    <property type="evidence" value="ECO:0007669"/>
    <property type="project" value="UniProtKB-UniRule"/>
</dbReference>
<dbReference type="EC" id="3.1.1.-" evidence="2"/>
<dbReference type="Pfam" id="PF02580">
    <property type="entry name" value="Tyr_Deacylase"/>
    <property type="match status" value="1"/>
</dbReference>
<dbReference type="GO" id="GO:0019478">
    <property type="term" value="P:D-amino acid catabolic process"/>
    <property type="evidence" value="ECO:0007669"/>
    <property type="project" value="UniProtKB-UniRule"/>
</dbReference>
<comment type="domain">
    <text evidence="2">A Gly-cisPro motif from one monomer fits into the active site of the other monomer to allow specific chiral rejection of L-amino acids.</text>
</comment>
<evidence type="ECO:0000256" key="2">
    <source>
        <dbReference type="HAMAP-Rule" id="MF_00518"/>
    </source>
</evidence>
<dbReference type="GO" id="GO:0005737">
    <property type="term" value="C:cytoplasm"/>
    <property type="evidence" value="ECO:0007669"/>
    <property type="project" value="UniProtKB-SubCell"/>
</dbReference>
<dbReference type="GO" id="GO:0051500">
    <property type="term" value="F:D-tyrosyl-tRNA(Tyr) deacylase activity"/>
    <property type="evidence" value="ECO:0007669"/>
    <property type="project" value="TreeGrafter"/>
</dbReference>
<comment type="catalytic activity">
    <reaction evidence="2">
        <text>a D-aminoacyl-tRNA + H2O = a tRNA + a D-alpha-amino acid + H(+)</text>
        <dbReference type="Rhea" id="RHEA:13953"/>
        <dbReference type="Rhea" id="RHEA-COMP:10123"/>
        <dbReference type="Rhea" id="RHEA-COMP:10124"/>
        <dbReference type="ChEBI" id="CHEBI:15377"/>
        <dbReference type="ChEBI" id="CHEBI:15378"/>
        <dbReference type="ChEBI" id="CHEBI:59871"/>
        <dbReference type="ChEBI" id="CHEBI:78442"/>
        <dbReference type="ChEBI" id="CHEBI:79333"/>
        <dbReference type="EC" id="3.1.1.96"/>
    </reaction>
</comment>
<dbReference type="InterPro" id="IPR003732">
    <property type="entry name" value="Daa-tRNA_deacyls_DTD"/>
</dbReference>
<keyword evidence="2 3" id="KW-0378">Hydrolase</keyword>
<dbReference type="Proteomes" id="UP000514720">
    <property type="component" value="Chromosome"/>
</dbReference>
<dbReference type="SUPFAM" id="SSF69500">
    <property type="entry name" value="DTD-like"/>
    <property type="match status" value="1"/>
</dbReference>
<dbReference type="GO" id="GO:0000049">
    <property type="term" value="F:tRNA binding"/>
    <property type="evidence" value="ECO:0007669"/>
    <property type="project" value="UniProtKB-UniRule"/>
</dbReference>
<feature type="short sequence motif" description="Gly-cisPro motif, important for rejection of L-amino acids" evidence="2">
    <location>
        <begin position="138"/>
        <end position="139"/>
    </location>
</feature>
<dbReference type="InterPro" id="IPR023509">
    <property type="entry name" value="DTD-like_sf"/>
</dbReference>
<keyword evidence="2" id="KW-0963">Cytoplasm</keyword>
<dbReference type="EC" id="3.1.1.96" evidence="2"/>
<comment type="subcellular location">
    <subcellularLocation>
        <location evidence="2">Cytoplasm</location>
    </subcellularLocation>
</comment>
<gene>
    <name evidence="2" type="primary">dtd</name>
    <name evidence="3" type="ORF">G4Z02_09065</name>
</gene>
<comment type="subunit">
    <text evidence="2">Homodimer.</text>
</comment>
<keyword evidence="2" id="KW-0694">RNA-binding</keyword>
<dbReference type="HAMAP" id="MF_00518">
    <property type="entry name" value="Deacylase_Dtd"/>
    <property type="match status" value="1"/>
</dbReference>
<dbReference type="PANTHER" id="PTHR10472:SF5">
    <property type="entry name" value="D-AMINOACYL-TRNA DEACYLASE 1"/>
    <property type="match status" value="1"/>
</dbReference>
<keyword evidence="4" id="KW-1185">Reference proteome</keyword>
<organism evidence="3 4">
    <name type="scientific">Candidatus Xianfuyuplasma coldseepsis</name>
    <dbReference type="NCBI Taxonomy" id="2782163"/>
    <lineage>
        <taxon>Bacteria</taxon>
        <taxon>Bacillati</taxon>
        <taxon>Mycoplasmatota</taxon>
        <taxon>Mollicutes</taxon>
        <taxon>Candidatus Izemoplasmatales</taxon>
        <taxon>Candidatus Izemoplasmataceae</taxon>
        <taxon>Candidatus Xianfuyuplasma</taxon>
    </lineage>
</organism>
<proteinExistence type="inferred from homology"/>
<comment type="similarity">
    <text evidence="1 2">Belongs to the DTD family.</text>
</comment>
<reference evidence="3 4" key="1">
    <citation type="submission" date="2020-02" db="EMBL/GenBank/DDBJ databases">
        <authorList>
            <person name="Zheng R.K."/>
            <person name="Sun C.M."/>
        </authorList>
    </citation>
    <scope>NUCLEOTIDE SEQUENCE [LARGE SCALE GENOMIC DNA]</scope>
    <source>
        <strain evidence="4">zrk13</strain>
    </source>
</reference>
<name>A0A7L7KSU9_9MOLU</name>
<dbReference type="AlphaFoldDB" id="A0A7L7KSU9"/>
<dbReference type="Gene3D" id="3.50.80.10">
    <property type="entry name" value="D-tyrosyl-tRNA(Tyr) deacylase"/>
    <property type="match status" value="1"/>
</dbReference>
<dbReference type="FunFam" id="3.50.80.10:FF:000001">
    <property type="entry name" value="D-aminoacyl-tRNA deacylase"/>
    <property type="match status" value="1"/>
</dbReference>
<protein>
    <recommendedName>
        <fullName evidence="2">D-aminoacyl-tRNA deacylase</fullName>
        <shortName evidence="2">DTD</shortName>
        <ecNumber evidence="2">3.1.1.96</ecNumber>
    </recommendedName>
    <alternativeName>
        <fullName evidence="2">Gly-tRNA(Ala) deacylase</fullName>
        <ecNumber evidence="2">3.1.1.-</ecNumber>
    </alternativeName>
</protein>
<evidence type="ECO:0000313" key="4">
    <source>
        <dbReference type="Proteomes" id="UP000514720"/>
    </source>
</evidence>
<comment type="function">
    <text evidence="2">An aminoacyl-tRNA editing enzyme that deacylates mischarged D-aminoacyl-tRNAs. Also deacylates mischarged glycyl-tRNA(Ala), protecting cells against glycine mischarging by AlaRS. Acts via tRNA-based rather than protein-based catalysis; rejects L-amino acids rather than detecting D-amino acids in the active site. By recycling D-aminoacyl-tRNA to D-amino acids and free tRNA molecules, this enzyme counteracts the toxicity associated with the formation of D-aminoacyl-tRNA entities in vivo and helps enforce protein L-homochirality.</text>
</comment>
<dbReference type="PANTHER" id="PTHR10472">
    <property type="entry name" value="D-TYROSYL-TRNA TYR DEACYLASE"/>
    <property type="match status" value="1"/>
</dbReference>
<dbReference type="GO" id="GO:0043908">
    <property type="term" value="F:Ser(Gly)-tRNA(Ala) hydrolase activity"/>
    <property type="evidence" value="ECO:0007669"/>
    <property type="project" value="UniProtKB-UniRule"/>
</dbReference>
<evidence type="ECO:0000313" key="3">
    <source>
        <dbReference type="EMBL" id="QMS85891.1"/>
    </source>
</evidence>
<sequence length="146" mass="16231">MKLVVQRVSQASCLVNQHIVGAIDAGFVVFVGFTHSDTIDEVRYLAKKVAKLRVFEDENGKLNQSLQDCGYAVLSISQFTLYGDAKKGNRPSFTEAMNPIQAEELYYAFNKELEDVHHIPVATGQFGEHMVIEAINDGPVTILLEK</sequence>
<comment type="catalytic activity">
    <reaction evidence="2">
        <text>glycyl-tRNA(Ala) + H2O = tRNA(Ala) + glycine + H(+)</text>
        <dbReference type="Rhea" id="RHEA:53744"/>
        <dbReference type="Rhea" id="RHEA-COMP:9657"/>
        <dbReference type="Rhea" id="RHEA-COMP:13640"/>
        <dbReference type="ChEBI" id="CHEBI:15377"/>
        <dbReference type="ChEBI" id="CHEBI:15378"/>
        <dbReference type="ChEBI" id="CHEBI:57305"/>
        <dbReference type="ChEBI" id="CHEBI:78442"/>
        <dbReference type="ChEBI" id="CHEBI:78522"/>
    </reaction>
</comment>